<proteinExistence type="predicted"/>
<accession>A0AAE1SBQ0</accession>
<feature type="compositionally biased region" description="Basic and acidic residues" evidence="1">
    <location>
        <begin position="30"/>
        <end position="43"/>
    </location>
</feature>
<sequence length="53" mass="6114">MADKEWLRSQTIDTSEKKIGRNNNHKNKSRSAEAEISSPERKRLCIKNQTATI</sequence>
<keyword evidence="3" id="KW-1185">Reference proteome</keyword>
<protein>
    <submittedName>
        <fullName evidence="2">Uncharacterized protein</fullName>
    </submittedName>
</protein>
<comment type="caution">
    <text evidence="2">The sequence shown here is derived from an EMBL/GenBank/DDBJ whole genome shotgun (WGS) entry which is preliminary data.</text>
</comment>
<dbReference type="EMBL" id="JAVYJV010000007">
    <property type="protein sequence ID" value="KAK4366619.1"/>
    <property type="molecule type" value="Genomic_DNA"/>
</dbReference>
<evidence type="ECO:0000313" key="3">
    <source>
        <dbReference type="Proteomes" id="UP001291623"/>
    </source>
</evidence>
<dbReference type="AlphaFoldDB" id="A0AAE1SBQ0"/>
<name>A0AAE1SBQ0_9SOLA</name>
<gene>
    <name evidence="2" type="ORF">RND71_014499</name>
</gene>
<organism evidence="2 3">
    <name type="scientific">Anisodus tanguticus</name>
    <dbReference type="NCBI Taxonomy" id="243964"/>
    <lineage>
        <taxon>Eukaryota</taxon>
        <taxon>Viridiplantae</taxon>
        <taxon>Streptophyta</taxon>
        <taxon>Embryophyta</taxon>
        <taxon>Tracheophyta</taxon>
        <taxon>Spermatophyta</taxon>
        <taxon>Magnoliopsida</taxon>
        <taxon>eudicotyledons</taxon>
        <taxon>Gunneridae</taxon>
        <taxon>Pentapetalae</taxon>
        <taxon>asterids</taxon>
        <taxon>lamiids</taxon>
        <taxon>Solanales</taxon>
        <taxon>Solanaceae</taxon>
        <taxon>Solanoideae</taxon>
        <taxon>Hyoscyameae</taxon>
        <taxon>Anisodus</taxon>
    </lineage>
</organism>
<dbReference type="Proteomes" id="UP001291623">
    <property type="component" value="Unassembled WGS sequence"/>
</dbReference>
<evidence type="ECO:0000313" key="2">
    <source>
        <dbReference type="EMBL" id="KAK4366619.1"/>
    </source>
</evidence>
<reference evidence="2" key="1">
    <citation type="submission" date="2023-12" db="EMBL/GenBank/DDBJ databases">
        <title>Genome assembly of Anisodus tanguticus.</title>
        <authorList>
            <person name="Wang Y.-J."/>
        </authorList>
    </citation>
    <scope>NUCLEOTIDE SEQUENCE</scope>
    <source>
        <strain evidence="2">KB-2021</strain>
        <tissue evidence="2">Leaf</tissue>
    </source>
</reference>
<feature type="region of interest" description="Disordered" evidence="1">
    <location>
        <begin position="1"/>
        <end position="53"/>
    </location>
</feature>
<evidence type="ECO:0000256" key="1">
    <source>
        <dbReference type="SAM" id="MobiDB-lite"/>
    </source>
</evidence>